<evidence type="ECO:0000313" key="2">
    <source>
        <dbReference type="Proteomes" id="UP000309997"/>
    </source>
</evidence>
<proteinExistence type="predicted"/>
<reference evidence="1 2" key="1">
    <citation type="journal article" date="2024" name="Plant Biotechnol. J.">
        <title>Genome and CRISPR/Cas9 system of a widespread forest tree (Populus alba) in the world.</title>
        <authorList>
            <person name="Liu Y.J."/>
            <person name="Jiang P.F."/>
            <person name="Han X.M."/>
            <person name="Li X.Y."/>
            <person name="Wang H.M."/>
            <person name="Wang Y.J."/>
            <person name="Wang X.X."/>
            <person name="Zeng Q.Y."/>
        </authorList>
    </citation>
    <scope>NUCLEOTIDE SEQUENCE [LARGE SCALE GENOMIC DNA]</scope>
    <source>
        <strain evidence="2">cv. PAL-ZL1</strain>
    </source>
</reference>
<dbReference type="EMBL" id="RCHU02000008">
    <property type="protein sequence ID" value="KAL3582277.1"/>
    <property type="molecule type" value="Genomic_DNA"/>
</dbReference>
<name>A0ACC4BVV8_POPAL</name>
<comment type="caution">
    <text evidence="1">The sequence shown here is derived from an EMBL/GenBank/DDBJ whole genome shotgun (WGS) entry which is preliminary data.</text>
</comment>
<accession>A0ACC4BVV8</accession>
<protein>
    <submittedName>
        <fullName evidence="1">Uncharacterized protein</fullName>
    </submittedName>
</protein>
<keyword evidence="2" id="KW-1185">Reference proteome</keyword>
<gene>
    <name evidence="1" type="ORF">D5086_016609</name>
</gene>
<sequence length="152" mass="16644">MRTRSGETGTPLGNTSGTTVPRSHSPGAVEPTSSSSCVTLISLEKTKVHTQLCPFFWPPERRLHRAHARSARPGEASMHSLAVSVLPLKSTEASLRTTLLGLVLLGFIYVKLGTRSLKRRGISYEKEEEKETTTAAESCFTDATTSTTREYY</sequence>
<organism evidence="1 2">
    <name type="scientific">Populus alba</name>
    <name type="common">White poplar</name>
    <dbReference type="NCBI Taxonomy" id="43335"/>
    <lineage>
        <taxon>Eukaryota</taxon>
        <taxon>Viridiplantae</taxon>
        <taxon>Streptophyta</taxon>
        <taxon>Embryophyta</taxon>
        <taxon>Tracheophyta</taxon>
        <taxon>Spermatophyta</taxon>
        <taxon>Magnoliopsida</taxon>
        <taxon>eudicotyledons</taxon>
        <taxon>Gunneridae</taxon>
        <taxon>Pentapetalae</taxon>
        <taxon>rosids</taxon>
        <taxon>fabids</taxon>
        <taxon>Malpighiales</taxon>
        <taxon>Salicaceae</taxon>
        <taxon>Saliceae</taxon>
        <taxon>Populus</taxon>
    </lineage>
</organism>
<dbReference type="Proteomes" id="UP000309997">
    <property type="component" value="Unassembled WGS sequence"/>
</dbReference>
<evidence type="ECO:0000313" key="1">
    <source>
        <dbReference type="EMBL" id="KAL3582277.1"/>
    </source>
</evidence>